<evidence type="ECO:0000256" key="2">
    <source>
        <dbReference type="SAM" id="Phobius"/>
    </source>
</evidence>
<feature type="transmembrane region" description="Helical" evidence="2">
    <location>
        <begin position="260"/>
        <end position="278"/>
    </location>
</feature>
<feature type="region of interest" description="Disordered" evidence="1">
    <location>
        <begin position="237"/>
        <end position="260"/>
    </location>
</feature>
<evidence type="ECO:0000256" key="1">
    <source>
        <dbReference type="SAM" id="MobiDB-lite"/>
    </source>
</evidence>
<proteinExistence type="predicted"/>
<keyword evidence="3" id="KW-0732">Signal</keyword>
<organism evidence="4 5">
    <name type="scientific">Streptomyces mobaraensis</name>
    <name type="common">Streptoverticillium mobaraense</name>
    <dbReference type="NCBI Taxonomy" id="35621"/>
    <lineage>
        <taxon>Bacteria</taxon>
        <taxon>Bacillati</taxon>
        <taxon>Actinomycetota</taxon>
        <taxon>Actinomycetes</taxon>
        <taxon>Kitasatosporales</taxon>
        <taxon>Streptomycetaceae</taxon>
        <taxon>Streptomyces</taxon>
    </lineage>
</organism>
<dbReference type="Proteomes" id="UP000327000">
    <property type="component" value="Unassembled WGS sequence"/>
</dbReference>
<name>A0A5N5W5Z1_STRMB</name>
<dbReference type="RefSeq" id="WP_004948042.1">
    <property type="nucleotide sequence ID" value="NZ_JBFADJ010000014.1"/>
</dbReference>
<accession>A0A5N5W5Z1</accession>
<comment type="caution">
    <text evidence="4">The sequence shown here is derived from an EMBL/GenBank/DDBJ whole genome shotgun (WGS) entry which is preliminary data.</text>
</comment>
<evidence type="ECO:0000256" key="3">
    <source>
        <dbReference type="SAM" id="SignalP"/>
    </source>
</evidence>
<gene>
    <name evidence="4" type="ORF">FRZ00_18515</name>
</gene>
<reference evidence="4 5" key="1">
    <citation type="journal article" date="2019" name="Microb. Cell Fact.">
        <title>Exploring novel herbicidin analogues by transcriptional regulator overexpression and MS/MS molecular networking.</title>
        <authorList>
            <person name="Shi Y."/>
            <person name="Gu R."/>
            <person name="Li Y."/>
            <person name="Wang X."/>
            <person name="Ren W."/>
            <person name="Li X."/>
            <person name="Wang L."/>
            <person name="Xie Y."/>
            <person name="Hong B."/>
        </authorList>
    </citation>
    <scope>NUCLEOTIDE SEQUENCE [LARGE SCALE GENOMIC DNA]</scope>
    <source>
        <strain evidence="4 5">US-43</strain>
    </source>
</reference>
<keyword evidence="2" id="KW-1133">Transmembrane helix</keyword>
<protein>
    <recommendedName>
        <fullName evidence="6">LPXTG cell wall anchor domain-containing protein</fullName>
    </recommendedName>
</protein>
<evidence type="ECO:0008006" key="6">
    <source>
        <dbReference type="Google" id="ProtNLM"/>
    </source>
</evidence>
<evidence type="ECO:0000313" key="4">
    <source>
        <dbReference type="EMBL" id="KAB7843334.1"/>
    </source>
</evidence>
<evidence type="ECO:0000313" key="5">
    <source>
        <dbReference type="Proteomes" id="UP000327000"/>
    </source>
</evidence>
<dbReference type="OrthoDB" id="3470164at2"/>
<keyword evidence="2" id="KW-0812">Transmembrane</keyword>
<keyword evidence="2" id="KW-0472">Membrane</keyword>
<sequence>MTTRETHRPGRTFARVAATGALTAGVLALTPLAHAAPPPAAPAPPAAGLAAARDTAASPATLDTLSRFFARDGAIARTAAKPRIEGAAVPVYALSPDFVAGKRNAPVATLEYLASKAVSADGQKASVWTAGGGTDWKVVNIATGDDETRYAAEGAKKLSGGTVFREPQVNAWYVQRADRILPLNPEAVRAVGAGGTTVDAYRDRVHKAYGDKLPGSAYAKKGLAGGYEAGAEAQAADAPAPLAAEPAGSASDSGSGTTTLAASAGGAALALGLGTVAVRRLRRR</sequence>
<feature type="chain" id="PRO_5024818925" description="LPXTG cell wall anchor domain-containing protein" evidence="3">
    <location>
        <begin position="36"/>
        <end position="284"/>
    </location>
</feature>
<dbReference type="AlphaFoldDB" id="A0A5N5W5Z1"/>
<dbReference type="EMBL" id="VOKX01000033">
    <property type="protein sequence ID" value="KAB7843334.1"/>
    <property type="molecule type" value="Genomic_DNA"/>
</dbReference>
<feature type="signal peptide" evidence="3">
    <location>
        <begin position="1"/>
        <end position="35"/>
    </location>
</feature>
<keyword evidence="5" id="KW-1185">Reference proteome</keyword>